<name>A0A1H3J6T0_9PSEU</name>
<evidence type="ECO:0000313" key="3">
    <source>
        <dbReference type="EMBL" id="SDY35138.1"/>
    </source>
</evidence>
<reference evidence="4" key="1">
    <citation type="submission" date="2016-10" db="EMBL/GenBank/DDBJ databases">
        <authorList>
            <person name="Varghese N."/>
            <person name="Submissions S."/>
        </authorList>
    </citation>
    <scope>NUCLEOTIDE SEQUENCE [LARGE SCALE GENOMIC DNA]</scope>
    <source>
        <strain evidence="4">CGMCC 4.3530</strain>
    </source>
</reference>
<feature type="transmembrane region" description="Helical" evidence="2">
    <location>
        <begin position="41"/>
        <end position="62"/>
    </location>
</feature>
<proteinExistence type="predicted"/>
<dbReference type="EMBL" id="FNOK01000025">
    <property type="protein sequence ID" value="SDY35138.1"/>
    <property type="molecule type" value="Genomic_DNA"/>
</dbReference>
<evidence type="ECO:0000256" key="2">
    <source>
        <dbReference type="SAM" id="Phobius"/>
    </source>
</evidence>
<gene>
    <name evidence="3" type="ORF">SAMN05216215_10259</name>
</gene>
<feature type="compositionally biased region" description="Pro residues" evidence="1">
    <location>
        <begin position="22"/>
        <end position="33"/>
    </location>
</feature>
<keyword evidence="4" id="KW-1185">Reference proteome</keyword>
<dbReference type="Proteomes" id="UP000199529">
    <property type="component" value="Unassembled WGS sequence"/>
</dbReference>
<evidence type="ECO:0000256" key="1">
    <source>
        <dbReference type="SAM" id="MobiDB-lite"/>
    </source>
</evidence>
<organism evidence="3 4">
    <name type="scientific">Saccharopolyspora shandongensis</name>
    <dbReference type="NCBI Taxonomy" id="418495"/>
    <lineage>
        <taxon>Bacteria</taxon>
        <taxon>Bacillati</taxon>
        <taxon>Actinomycetota</taxon>
        <taxon>Actinomycetes</taxon>
        <taxon>Pseudonocardiales</taxon>
        <taxon>Pseudonocardiaceae</taxon>
        <taxon>Saccharopolyspora</taxon>
    </lineage>
</organism>
<keyword evidence="2" id="KW-0812">Transmembrane</keyword>
<dbReference type="AlphaFoldDB" id="A0A1H3J6T0"/>
<evidence type="ECO:0000313" key="4">
    <source>
        <dbReference type="Proteomes" id="UP000199529"/>
    </source>
</evidence>
<protein>
    <submittedName>
        <fullName evidence="3">Uncharacterized protein</fullName>
    </submittedName>
</protein>
<sequence length="109" mass="11380">MTASPPSIPPARCGEAPGRGGMPPPSEIPPLPGPLGKGEKVIAVFGFLLVASVFVVVGFCWIGRSTGQHAGSGESALGVWQLCARVAMERQREMATEVYGRHALLGRGR</sequence>
<keyword evidence="2" id="KW-1133">Transmembrane helix</keyword>
<keyword evidence="2" id="KW-0472">Membrane</keyword>
<feature type="region of interest" description="Disordered" evidence="1">
    <location>
        <begin position="1"/>
        <end position="33"/>
    </location>
</feature>
<accession>A0A1H3J6T0</accession>